<evidence type="ECO:0000256" key="3">
    <source>
        <dbReference type="ARBA" id="ARBA00022729"/>
    </source>
</evidence>
<dbReference type="GO" id="GO:0006865">
    <property type="term" value="P:amino acid transport"/>
    <property type="evidence" value="ECO:0007669"/>
    <property type="project" value="UniProtKB-KW"/>
</dbReference>
<dbReference type="PANTHER" id="PTHR30483:SF6">
    <property type="entry name" value="PERIPLASMIC BINDING PROTEIN OF ABC TRANSPORTER FOR NATURAL AMINO ACIDS"/>
    <property type="match status" value="1"/>
</dbReference>
<reference evidence="7 8" key="1">
    <citation type="submission" date="2019-06" db="EMBL/GenBank/DDBJ databases">
        <title>New taxonomy in bacterial strain CC-CFT640, isolated from vineyard.</title>
        <authorList>
            <person name="Lin S.-Y."/>
            <person name="Tsai C.-F."/>
            <person name="Young C.-C."/>
        </authorList>
    </citation>
    <scope>NUCLEOTIDE SEQUENCE [LARGE SCALE GENOMIC DNA]</scope>
    <source>
        <strain evidence="7 8">CC-CFT640</strain>
    </source>
</reference>
<feature type="chain" id="PRO_5022768383" evidence="5">
    <location>
        <begin position="32"/>
        <end position="409"/>
    </location>
</feature>
<evidence type="ECO:0000256" key="5">
    <source>
        <dbReference type="SAM" id="SignalP"/>
    </source>
</evidence>
<comment type="caution">
    <text evidence="7">The sequence shown here is derived from an EMBL/GenBank/DDBJ whole genome shotgun (WGS) entry which is preliminary data.</text>
</comment>
<gene>
    <name evidence="7" type="ORF">FHP25_17730</name>
</gene>
<comment type="similarity">
    <text evidence="1">Belongs to the leucine-binding protein family.</text>
</comment>
<feature type="signal peptide" evidence="5">
    <location>
        <begin position="1"/>
        <end position="31"/>
    </location>
</feature>
<organism evidence="7 8">
    <name type="scientific">Vineibacter terrae</name>
    <dbReference type="NCBI Taxonomy" id="2586908"/>
    <lineage>
        <taxon>Bacteria</taxon>
        <taxon>Pseudomonadati</taxon>
        <taxon>Pseudomonadota</taxon>
        <taxon>Alphaproteobacteria</taxon>
        <taxon>Hyphomicrobiales</taxon>
        <taxon>Vineibacter</taxon>
    </lineage>
</organism>
<dbReference type="Pfam" id="PF13458">
    <property type="entry name" value="Peripla_BP_6"/>
    <property type="match status" value="1"/>
</dbReference>
<dbReference type="InterPro" id="IPR051010">
    <property type="entry name" value="BCAA_transport"/>
</dbReference>
<keyword evidence="4" id="KW-0029">Amino-acid transport</keyword>
<keyword evidence="8" id="KW-1185">Reference proteome</keyword>
<dbReference type="RefSeq" id="WP_147848289.1">
    <property type="nucleotide sequence ID" value="NZ_VDUZ01000019.1"/>
</dbReference>
<dbReference type="Proteomes" id="UP000321638">
    <property type="component" value="Unassembled WGS sequence"/>
</dbReference>
<protein>
    <submittedName>
        <fullName evidence="7">Amino acid-binding protein</fullName>
    </submittedName>
</protein>
<dbReference type="PANTHER" id="PTHR30483">
    <property type="entry name" value="LEUCINE-SPECIFIC-BINDING PROTEIN"/>
    <property type="match status" value="1"/>
</dbReference>
<dbReference type="SUPFAM" id="SSF53822">
    <property type="entry name" value="Periplasmic binding protein-like I"/>
    <property type="match status" value="1"/>
</dbReference>
<keyword evidence="3 5" id="KW-0732">Signal</keyword>
<dbReference type="AlphaFoldDB" id="A0A5C8PKU1"/>
<evidence type="ECO:0000313" key="7">
    <source>
        <dbReference type="EMBL" id="TXL74324.1"/>
    </source>
</evidence>
<feature type="domain" description="Leucine-binding protein" evidence="6">
    <location>
        <begin position="33"/>
        <end position="393"/>
    </location>
</feature>
<evidence type="ECO:0000256" key="4">
    <source>
        <dbReference type="ARBA" id="ARBA00022970"/>
    </source>
</evidence>
<dbReference type="InterPro" id="IPR006311">
    <property type="entry name" value="TAT_signal"/>
</dbReference>
<dbReference type="PRINTS" id="PR00337">
    <property type="entry name" value="LEUILEVALBP"/>
</dbReference>
<dbReference type="OrthoDB" id="8043158at2"/>
<accession>A0A5C8PKU1</accession>
<dbReference type="InterPro" id="IPR028081">
    <property type="entry name" value="Leu-bd"/>
</dbReference>
<name>A0A5C8PKU1_9HYPH</name>
<evidence type="ECO:0000256" key="2">
    <source>
        <dbReference type="ARBA" id="ARBA00022448"/>
    </source>
</evidence>
<evidence type="ECO:0000313" key="8">
    <source>
        <dbReference type="Proteomes" id="UP000321638"/>
    </source>
</evidence>
<evidence type="ECO:0000256" key="1">
    <source>
        <dbReference type="ARBA" id="ARBA00010062"/>
    </source>
</evidence>
<dbReference type="InterPro" id="IPR028082">
    <property type="entry name" value="Peripla_BP_I"/>
</dbReference>
<dbReference type="PROSITE" id="PS51318">
    <property type="entry name" value="TAT"/>
    <property type="match status" value="1"/>
</dbReference>
<dbReference type="EMBL" id="VDUZ01000019">
    <property type="protein sequence ID" value="TXL74324.1"/>
    <property type="molecule type" value="Genomic_DNA"/>
</dbReference>
<keyword evidence="2" id="KW-0813">Transport</keyword>
<dbReference type="InterPro" id="IPR000709">
    <property type="entry name" value="Leu_Ile_Val-bd"/>
</dbReference>
<dbReference type="Gene3D" id="3.40.50.2300">
    <property type="match status" value="2"/>
</dbReference>
<proteinExistence type="inferred from homology"/>
<sequence>MNAQTRSRPVLTALAAAAVAAAMSTALPALAQTVKIGTTGALTGPYNEFGEGVRRGALLAIERWNAKGGVLGRQIELAMALDDQLVPDRAVQNLRRILDTPDIDVIIGPGGSGPTLAVIDMATVDGRPYCNPQAQTPSIVYPDGLDKPARKNVISTAIQNDVEAKALGNYVAPRFKKIGIMHESTGYGVSGAQLLSAQVEQATKGKPVAVEAYNQRAQDMTAQISRVQRAGADVLVVIGLGADMAVVRRNMLRLGFDVPLITSGGGISLPYKEGAGELAVGTRATMVGTYTPGTAPKGIAKDLSDAYAAKFGKDRWWGDDPTSPQVYFALTVGAGFDCASMLLEGVRRAGATDKAKVVDALNGLTGYAVSNGTANFSPTQHNLLTPEQIAVFEYVKGEKGQVALRLTKQ</sequence>
<evidence type="ECO:0000259" key="6">
    <source>
        <dbReference type="Pfam" id="PF13458"/>
    </source>
</evidence>